<comment type="caution">
    <text evidence="6">The sequence shown here is derived from an EMBL/GenBank/DDBJ whole genome shotgun (WGS) entry which is preliminary data.</text>
</comment>
<keyword evidence="1" id="KW-0597">Phosphoprotein</keyword>
<sequence>MGVFNPFCRYRKLAVTALFFAFCHSVSIAQRFNFSHYDIEDGLIQSQVKAFAQSPSHHLWMATQGGVSRFDGSQFFSLTRTENNLAGSGATAIATGDNGKIYIGTLNGLSVYDGLKIQNYRVSNQSQASWVTKLINGNNGNIYGLINNQIFTFSGSELSFVKQRGIPNGLVTALTISGEGKLVAAVYDKGIFELNRNQWIKILDLPAAEKKIMITSLLFDRAAKDKLWVMTPRRLYISENNLLRPYQTNVIGTGNNFMVSIMQDEKSNLWIGANSGAYYIEPQKITFFNSGNGFTDNMVNQIFKDTENNVWFGTEGAGIYKYDGDRTMILDKGQGLSNEVVMGFAKDKSGNFWIHSYGKDLLKIKNGEKSLIKIPVPDSVSYGILHLFNDRAGNIWIGTLGAGLWKYDGGAFKSIPFLAGTKVNVIRQIIEDKQGTIWFATPKGCYIMAKGKFSHIKNFNFPATSLAEIGIDSVLAISPAGKYLIIGKNHEVKELKWRHAEKAEIYSMLKLNDQVFLGTGDEGIWIWNLKDHSFKNLTAKQGLYSNTIYSLTNDENGTIWAGTGRGINKIKINPSSRKFTISGAEKSKRLVVECNQNAVYQDGDKLWFGTTKGAVTFELNPDNQKKERPHIVLQSVKLFSSSIAKQQPYLSRTDGYILPKNLELEYRKNQLSLNFKGIYFTNPSEVLYQYRLSGIDDAFSRPTPNSSVNYQALPPGDYVFEARAFNKSGSYSDNILKFPFSIRQAFYQTIIFRLLAVLSLVLIGIGFQTYLHKRKNQRLRVIEEMKQQERLKTRRQTAEDFHDDFGNKLTRISILTDILNTKLNGEHAEERHLISQIKENASSLYRGTKDILWALDPKSDNLFEILSHISEFGLELFQDTAIEFNFYGIQENLSDIKLGMEFSRNISMIFKESLNNSLRHSGANHVSLKVNQFERFVEIELSDDGKGFSQTSAGKGTGLNNIAVRAKRIGAELDINSTQDRGTAIRLSISKELNLGYEQ</sequence>
<dbReference type="InterPro" id="IPR015943">
    <property type="entry name" value="WD40/YVTN_repeat-like_dom_sf"/>
</dbReference>
<dbReference type="Gene3D" id="2.130.10.10">
    <property type="entry name" value="YVTN repeat-like/Quinoprotein amine dehydrogenase"/>
    <property type="match status" value="2"/>
</dbReference>
<evidence type="ECO:0000256" key="3">
    <source>
        <dbReference type="SAM" id="SignalP"/>
    </source>
</evidence>
<keyword evidence="2" id="KW-0812">Transmembrane</keyword>
<dbReference type="Gene3D" id="2.60.40.10">
    <property type="entry name" value="Immunoglobulins"/>
    <property type="match status" value="1"/>
</dbReference>
<dbReference type="AlphaFoldDB" id="A0A7K1Y9N5"/>
<dbReference type="InterPro" id="IPR011110">
    <property type="entry name" value="Reg_prop"/>
</dbReference>
<dbReference type="PANTHER" id="PTHR43547">
    <property type="entry name" value="TWO-COMPONENT HISTIDINE KINASE"/>
    <property type="match status" value="1"/>
</dbReference>
<dbReference type="PANTHER" id="PTHR43547:SF2">
    <property type="entry name" value="HYBRID SIGNAL TRANSDUCTION HISTIDINE KINASE C"/>
    <property type="match status" value="1"/>
</dbReference>
<dbReference type="InterPro" id="IPR003594">
    <property type="entry name" value="HATPase_dom"/>
</dbReference>
<feature type="domain" description="Two component regulator three Y" evidence="5">
    <location>
        <begin position="680"/>
        <end position="742"/>
    </location>
</feature>
<evidence type="ECO:0000259" key="4">
    <source>
        <dbReference type="Pfam" id="PF02518"/>
    </source>
</evidence>
<dbReference type="Pfam" id="PF07494">
    <property type="entry name" value="Reg_prop"/>
    <property type="match status" value="3"/>
</dbReference>
<dbReference type="Gene3D" id="3.30.565.10">
    <property type="entry name" value="Histidine kinase-like ATPase, C-terminal domain"/>
    <property type="match status" value="1"/>
</dbReference>
<dbReference type="EMBL" id="WVHT01000004">
    <property type="protein sequence ID" value="MXV51295.1"/>
    <property type="molecule type" value="Genomic_DNA"/>
</dbReference>
<feature type="chain" id="PRO_5029739579" evidence="3">
    <location>
        <begin position="30"/>
        <end position="999"/>
    </location>
</feature>
<keyword evidence="2" id="KW-0472">Membrane</keyword>
<dbReference type="InterPro" id="IPR011123">
    <property type="entry name" value="Y_Y_Y"/>
</dbReference>
<accession>A0A7K1Y9N5</accession>
<dbReference type="Pfam" id="PF07495">
    <property type="entry name" value="Y_Y_Y"/>
    <property type="match status" value="1"/>
</dbReference>
<feature type="transmembrane region" description="Helical" evidence="2">
    <location>
        <begin position="750"/>
        <end position="771"/>
    </location>
</feature>
<evidence type="ECO:0000259" key="5">
    <source>
        <dbReference type="Pfam" id="PF07495"/>
    </source>
</evidence>
<protein>
    <submittedName>
        <fullName evidence="6">ATPase</fullName>
    </submittedName>
</protein>
<dbReference type="GO" id="GO:0000155">
    <property type="term" value="F:phosphorelay sensor kinase activity"/>
    <property type="evidence" value="ECO:0007669"/>
    <property type="project" value="TreeGrafter"/>
</dbReference>
<reference evidence="6 7" key="1">
    <citation type="submission" date="2019-11" db="EMBL/GenBank/DDBJ databases">
        <title>Pedobacter sp. HMF7647 Genome sequencing and assembly.</title>
        <authorList>
            <person name="Kang H."/>
            <person name="Kim H."/>
            <person name="Joh K."/>
        </authorList>
    </citation>
    <scope>NUCLEOTIDE SEQUENCE [LARGE SCALE GENOMIC DNA]</scope>
    <source>
        <strain evidence="6 7">HMF7647</strain>
    </source>
</reference>
<dbReference type="CDD" id="cd16917">
    <property type="entry name" value="HATPase_UhpB-NarQ-NarX-like"/>
    <property type="match status" value="1"/>
</dbReference>
<proteinExistence type="predicted"/>
<dbReference type="SUPFAM" id="SSF63829">
    <property type="entry name" value="Calcium-dependent phosphotriesterase"/>
    <property type="match status" value="2"/>
</dbReference>
<dbReference type="InterPro" id="IPR013783">
    <property type="entry name" value="Ig-like_fold"/>
</dbReference>
<name>A0A7K1Y9N5_9SPHI</name>
<keyword evidence="7" id="KW-1185">Reference proteome</keyword>
<evidence type="ECO:0000256" key="2">
    <source>
        <dbReference type="SAM" id="Phobius"/>
    </source>
</evidence>
<feature type="domain" description="Histidine kinase/HSP90-like ATPase" evidence="4">
    <location>
        <begin position="906"/>
        <end position="990"/>
    </location>
</feature>
<dbReference type="SUPFAM" id="SSF55874">
    <property type="entry name" value="ATPase domain of HSP90 chaperone/DNA topoisomerase II/histidine kinase"/>
    <property type="match status" value="1"/>
</dbReference>
<gene>
    <name evidence="6" type="ORF">GS399_09975</name>
</gene>
<evidence type="ECO:0000256" key="1">
    <source>
        <dbReference type="ARBA" id="ARBA00022553"/>
    </source>
</evidence>
<dbReference type="RefSeq" id="WP_160844475.1">
    <property type="nucleotide sequence ID" value="NZ_WVHT01000004.1"/>
</dbReference>
<evidence type="ECO:0000313" key="7">
    <source>
        <dbReference type="Proteomes" id="UP000466586"/>
    </source>
</evidence>
<feature type="signal peptide" evidence="3">
    <location>
        <begin position="1"/>
        <end position="29"/>
    </location>
</feature>
<keyword evidence="3" id="KW-0732">Signal</keyword>
<organism evidence="6 7">
    <name type="scientific">Hufsiella arboris</name>
    <dbReference type="NCBI Taxonomy" id="2695275"/>
    <lineage>
        <taxon>Bacteria</taxon>
        <taxon>Pseudomonadati</taxon>
        <taxon>Bacteroidota</taxon>
        <taxon>Sphingobacteriia</taxon>
        <taxon>Sphingobacteriales</taxon>
        <taxon>Sphingobacteriaceae</taxon>
        <taxon>Hufsiella</taxon>
    </lineage>
</organism>
<dbReference type="Pfam" id="PF02518">
    <property type="entry name" value="HATPase_c"/>
    <property type="match status" value="1"/>
</dbReference>
<dbReference type="Proteomes" id="UP000466586">
    <property type="component" value="Unassembled WGS sequence"/>
</dbReference>
<evidence type="ECO:0000313" key="6">
    <source>
        <dbReference type="EMBL" id="MXV51295.1"/>
    </source>
</evidence>
<keyword evidence="2" id="KW-1133">Transmembrane helix</keyword>
<dbReference type="InterPro" id="IPR036890">
    <property type="entry name" value="HATPase_C_sf"/>
</dbReference>